<feature type="region of interest" description="Disordered" evidence="1">
    <location>
        <begin position="1"/>
        <end position="68"/>
    </location>
</feature>
<organism evidence="2 3">
    <name type="scientific">Candida verbasci</name>
    <dbReference type="NCBI Taxonomy" id="1227364"/>
    <lineage>
        <taxon>Eukaryota</taxon>
        <taxon>Fungi</taxon>
        <taxon>Dikarya</taxon>
        <taxon>Ascomycota</taxon>
        <taxon>Saccharomycotina</taxon>
        <taxon>Pichiomycetes</taxon>
        <taxon>Debaryomycetaceae</taxon>
        <taxon>Candida/Lodderomyces clade</taxon>
        <taxon>Candida</taxon>
    </lineage>
</organism>
<feature type="compositionally biased region" description="Low complexity" evidence="1">
    <location>
        <begin position="32"/>
        <end position="62"/>
    </location>
</feature>
<dbReference type="AlphaFoldDB" id="A0A9W4TTJ8"/>
<feature type="compositionally biased region" description="Low complexity" evidence="1">
    <location>
        <begin position="104"/>
        <end position="120"/>
    </location>
</feature>
<dbReference type="EMBL" id="CANTUO010000002">
    <property type="protein sequence ID" value="CAI5758053.1"/>
    <property type="molecule type" value="Genomic_DNA"/>
</dbReference>
<proteinExistence type="predicted"/>
<evidence type="ECO:0000313" key="2">
    <source>
        <dbReference type="EMBL" id="CAI5758053.1"/>
    </source>
</evidence>
<dbReference type="OrthoDB" id="774557at2759"/>
<sequence>MNNNNQPQPPPPQQMFNQTPQMPYQQQPGGRNTNQQQQIHQQNLVHQQQSNQQQQPQFNVNNMSNFPPLMNQQQMLNAQQQLQQQQSLENPAITTNMRPGLQRNSNFSASPNSSQPNSANLQYNPNSMMQGLNSANIPTGLNSQTQTPSMPNQPQPFMRTNVQPQQPQQKKIVNGANIPNLQPNNTTQAFDSPQQAFQNQPKSTMTPIQKETIPATVTNPQQQQQQQQDINSRNVNIENEQLQHELNTRIIKRNLGNAAAMRILDLVDYVSNERYESLSQLSFWQRVVSAYFLPNAVIKFNTINSKNFPKKYNNTTLHDATGLNFDFLNLNKINNSNISHQFELNSITAPRFFVSCIKSEKIVSFHVNLENLKFQVFNNGSIIVVSKFTFNYEYQDGSIAIVKGTSKFLMSRDLRIEFADLNCIDYQTSIGFDALENMFNDWKSKDLKKQNPFSEANRNFDAVNACTTFGIDAKALRVLQVGDIMSSLKSLMEYSVMTNTLSPKKAIEAMVNSPNNHQQMAAAAAFQAQMVAAVNNHGQFQQQQQQQQPNNSQQPQTSSK</sequence>
<feature type="region of interest" description="Disordered" evidence="1">
    <location>
        <begin position="95"/>
        <end position="169"/>
    </location>
</feature>
<evidence type="ECO:0000313" key="3">
    <source>
        <dbReference type="Proteomes" id="UP001152885"/>
    </source>
</evidence>
<reference evidence="2" key="1">
    <citation type="submission" date="2022-12" db="EMBL/GenBank/DDBJ databases">
        <authorList>
            <person name="Brejova B."/>
        </authorList>
    </citation>
    <scope>NUCLEOTIDE SEQUENCE</scope>
</reference>
<dbReference type="InterPro" id="IPR029005">
    <property type="entry name" value="LIM-bd/SEUSS"/>
</dbReference>
<evidence type="ECO:0008006" key="4">
    <source>
        <dbReference type="Google" id="ProtNLM"/>
    </source>
</evidence>
<protein>
    <recommendedName>
        <fullName evidence="4">Morphogenetic regulator of filamentous growth protein 1</fullName>
    </recommendedName>
</protein>
<feature type="region of interest" description="Disordered" evidence="1">
    <location>
        <begin position="537"/>
        <end position="560"/>
    </location>
</feature>
<accession>A0A9W4TTJ8</accession>
<name>A0A9W4TTJ8_9ASCO</name>
<keyword evidence="3" id="KW-1185">Reference proteome</keyword>
<comment type="caution">
    <text evidence="2">The sequence shown here is derived from an EMBL/GenBank/DDBJ whole genome shotgun (WGS) entry which is preliminary data.</text>
</comment>
<evidence type="ECO:0000256" key="1">
    <source>
        <dbReference type="SAM" id="MobiDB-lite"/>
    </source>
</evidence>
<dbReference type="PANTHER" id="PTHR24330:SF19">
    <property type="entry name" value="MEDIATOR OF RNA POLYMERASE II TRANSCRIPTION SUBUNIT 29"/>
    <property type="match status" value="1"/>
</dbReference>
<dbReference type="InterPro" id="IPR052145">
    <property type="entry name" value="Mediator/Homeobox_domain"/>
</dbReference>
<dbReference type="PANTHER" id="PTHR24330">
    <property type="entry name" value="HOMEOBOX PROTEIN BARH-LIKE"/>
    <property type="match status" value="1"/>
</dbReference>
<dbReference type="Pfam" id="PF01803">
    <property type="entry name" value="LIM_bind"/>
    <property type="match status" value="1"/>
</dbReference>
<dbReference type="Proteomes" id="UP001152885">
    <property type="component" value="Unassembled WGS sequence"/>
</dbReference>
<feature type="compositionally biased region" description="Polar residues" evidence="1">
    <location>
        <begin position="121"/>
        <end position="152"/>
    </location>
</feature>
<feature type="compositionally biased region" description="Low complexity" evidence="1">
    <location>
        <begin position="14"/>
        <end position="23"/>
    </location>
</feature>
<gene>
    <name evidence="2" type="ORF">CANVERA_P2565</name>
</gene>